<organism evidence="1 2">
    <name type="scientific">Thelephora ganbajun</name>
    <name type="common">Ganba fungus</name>
    <dbReference type="NCBI Taxonomy" id="370292"/>
    <lineage>
        <taxon>Eukaryota</taxon>
        <taxon>Fungi</taxon>
        <taxon>Dikarya</taxon>
        <taxon>Basidiomycota</taxon>
        <taxon>Agaricomycotina</taxon>
        <taxon>Agaricomycetes</taxon>
        <taxon>Thelephorales</taxon>
        <taxon>Thelephoraceae</taxon>
        <taxon>Thelephora</taxon>
    </lineage>
</organism>
<evidence type="ECO:0000313" key="2">
    <source>
        <dbReference type="Proteomes" id="UP000886501"/>
    </source>
</evidence>
<accession>A0ACB6ZF71</accession>
<reference evidence="1" key="2">
    <citation type="journal article" date="2020" name="Nat. Commun.">
        <title>Large-scale genome sequencing of mycorrhizal fungi provides insights into the early evolution of symbiotic traits.</title>
        <authorList>
            <person name="Miyauchi S."/>
            <person name="Kiss E."/>
            <person name="Kuo A."/>
            <person name="Drula E."/>
            <person name="Kohler A."/>
            <person name="Sanchez-Garcia M."/>
            <person name="Morin E."/>
            <person name="Andreopoulos B."/>
            <person name="Barry K.W."/>
            <person name="Bonito G."/>
            <person name="Buee M."/>
            <person name="Carver A."/>
            <person name="Chen C."/>
            <person name="Cichocki N."/>
            <person name="Clum A."/>
            <person name="Culley D."/>
            <person name="Crous P.W."/>
            <person name="Fauchery L."/>
            <person name="Girlanda M."/>
            <person name="Hayes R.D."/>
            <person name="Keri Z."/>
            <person name="LaButti K."/>
            <person name="Lipzen A."/>
            <person name="Lombard V."/>
            <person name="Magnuson J."/>
            <person name="Maillard F."/>
            <person name="Murat C."/>
            <person name="Nolan M."/>
            <person name="Ohm R.A."/>
            <person name="Pangilinan J."/>
            <person name="Pereira M.F."/>
            <person name="Perotto S."/>
            <person name="Peter M."/>
            <person name="Pfister S."/>
            <person name="Riley R."/>
            <person name="Sitrit Y."/>
            <person name="Stielow J.B."/>
            <person name="Szollosi G."/>
            <person name="Zifcakova L."/>
            <person name="Stursova M."/>
            <person name="Spatafora J.W."/>
            <person name="Tedersoo L."/>
            <person name="Vaario L.M."/>
            <person name="Yamada A."/>
            <person name="Yan M."/>
            <person name="Wang P."/>
            <person name="Xu J."/>
            <person name="Bruns T."/>
            <person name="Baldrian P."/>
            <person name="Vilgalys R."/>
            <person name="Dunand C."/>
            <person name="Henrissat B."/>
            <person name="Grigoriev I.V."/>
            <person name="Hibbett D."/>
            <person name="Nagy L.G."/>
            <person name="Martin F.M."/>
        </authorList>
    </citation>
    <scope>NUCLEOTIDE SEQUENCE</scope>
    <source>
        <strain evidence="1">P2</strain>
    </source>
</reference>
<name>A0ACB6ZF71_THEGA</name>
<sequence length="201" mass="21601">MPPPTAAPRITQEVTHSTPISLHPSLVITVEASFDLKAPEMEVDQLRTAIGEQMAVSSQFRMMFWVAAADAITKAGVLRGGTGGGVSTDVVEIGPGRGRGGGGYYNRIGCTGTTPSLEVKEESKELHIPRKEDMYYTTHTDPWRSLDSALSTTRSSCGVDIGTTPPSSLIDWANRDVGFVHTNASTGLGLSMLFIVKRCFR</sequence>
<keyword evidence="2" id="KW-1185">Reference proteome</keyword>
<gene>
    <name evidence="1" type="ORF">BDM02DRAFT_3129211</name>
</gene>
<dbReference type="Proteomes" id="UP000886501">
    <property type="component" value="Unassembled WGS sequence"/>
</dbReference>
<evidence type="ECO:0000313" key="1">
    <source>
        <dbReference type="EMBL" id="KAF9648234.1"/>
    </source>
</evidence>
<reference evidence="1" key="1">
    <citation type="submission" date="2019-10" db="EMBL/GenBank/DDBJ databases">
        <authorList>
            <consortium name="DOE Joint Genome Institute"/>
            <person name="Kuo A."/>
            <person name="Miyauchi S."/>
            <person name="Kiss E."/>
            <person name="Drula E."/>
            <person name="Kohler A."/>
            <person name="Sanchez-Garcia M."/>
            <person name="Andreopoulos B."/>
            <person name="Barry K.W."/>
            <person name="Bonito G."/>
            <person name="Buee M."/>
            <person name="Carver A."/>
            <person name="Chen C."/>
            <person name="Cichocki N."/>
            <person name="Clum A."/>
            <person name="Culley D."/>
            <person name="Crous P.W."/>
            <person name="Fauchery L."/>
            <person name="Girlanda M."/>
            <person name="Hayes R."/>
            <person name="Keri Z."/>
            <person name="Labutti K."/>
            <person name="Lipzen A."/>
            <person name="Lombard V."/>
            <person name="Magnuson J."/>
            <person name="Maillard F."/>
            <person name="Morin E."/>
            <person name="Murat C."/>
            <person name="Nolan M."/>
            <person name="Ohm R."/>
            <person name="Pangilinan J."/>
            <person name="Pereira M."/>
            <person name="Perotto S."/>
            <person name="Peter M."/>
            <person name="Riley R."/>
            <person name="Sitrit Y."/>
            <person name="Stielow B."/>
            <person name="Szollosi G."/>
            <person name="Zifcakova L."/>
            <person name="Stursova M."/>
            <person name="Spatafora J.W."/>
            <person name="Tedersoo L."/>
            <person name="Vaario L.-M."/>
            <person name="Yamada A."/>
            <person name="Yan M."/>
            <person name="Wang P."/>
            <person name="Xu J."/>
            <person name="Bruns T."/>
            <person name="Baldrian P."/>
            <person name="Vilgalys R."/>
            <person name="Henrissat B."/>
            <person name="Grigoriev I.V."/>
            <person name="Hibbett D."/>
            <person name="Nagy L.G."/>
            <person name="Martin F.M."/>
        </authorList>
    </citation>
    <scope>NUCLEOTIDE SEQUENCE</scope>
    <source>
        <strain evidence="1">P2</strain>
    </source>
</reference>
<comment type="caution">
    <text evidence="1">The sequence shown here is derived from an EMBL/GenBank/DDBJ whole genome shotgun (WGS) entry which is preliminary data.</text>
</comment>
<protein>
    <submittedName>
        <fullName evidence="1">Uncharacterized protein</fullName>
    </submittedName>
</protein>
<dbReference type="EMBL" id="MU118017">
    <property type="protein sequence ID" value="KAF9648234.1"/>
    <property type="molecule type" value="Genomic_DNA"/>
</dbReference>
<proteinExistence type="predicted"/>